<protein>
    <submittedName>
        <fullName evidence="1">Uncharacterized protein</fullName>
    </submittedName>
</protein>
<evidence type="ECO:0000313" key="2">
    <source>
        <dbReference type="Proteomes" id="UP001057452"/>
    </source>
</evidence>
<evidence type="ECO:0000313" key="1">
    <source>
        <dbReference type="EMBL" id="KAI4821916.1"/>
    </source>
</evidence>
<organism evidence="1 2">
    <name type="scientific">Chaenocephalus aceratus</name>
    <name type="common">Blackfin icefish</name>
    <name type="synonym">Chaenichthys aceratus</name>
    <dbReference type="NCBI Taxonomy" id="36190"/>
    <lineage>
        <taxon>Eukaryota</taxon>
        <taxon>Metazoa</taxon>
        <taxon>Chordata</taxon>
        <taxon>Craniata</taxon>
        <taxon>Vertebrata</taxon>
        <taxon>Euteleostomi</taxon>
        <taxon>Actinopterygii</taxon>
        <taxon>Neopterygii</taxon>
        <taxon>Teleostei</taxon>
        <taxon>Neoteleostei</taxon>
        <taxon>Acanthomorphata</taxon>
        <taxon>Eupercaria</taxon>
        <taxon>Perciformes</taxon>
        <taxon>Notothenioidei</taxon>
        <taxon>Channichthyidae</taxon>
        <taxon>Chaenocephalus</taxon>
    </lineage>
</organism>
<dbReference type="EMBL" id="CM043792">
    <property type="protein sequence ID" value="KAI4821916.1"/>
    <property type="molecule type" value="Genomic_DNA"/>
</dbReference>
<accession>A0ACB9X5Q2</accession>
<sequence>MLAYGLPSWLTCTSANISTWLPGLWKPPWGVPIRLDSLNPAGREPARASIGVPATPPICPEEDVGPLCIEDLNGATC</sequence>
<dbReference type="Proteomes" id="UP001057452">
    <property type="component" value="Chromosome 8"/>
</dbReference>
<proteinExistence type="predicted"/>
<gene>
    <name evidence="1" type="ORF">KUCAC02_007489</name>
</gene>
<comment type="caution">
    <text evidence="1">The sequence shown here is derived from an EMBL/GenBank/DDBJ whole genome shotgun (WGS) entry which is preliminary data.</text>
</comment>
<reference evidence="1" key="1">
    <citation type="submission" date="2022-05" db="EMBL/GenBank/DDBJ databases">
        <title>Chromosome-level genome of Chaenocephalus aceratus.</title>
        <authorList>
            <person name="Park H."/>
        </authorList>
    </citation>
    <scope>NUCLEOTIDE SEQUENCE</scope>
    <source>
        <strain evidence="1">KU_202001</strain>
    </source>
</reference>
<name>A0ACB9X5Q2_CHAAC</name>
<keyword evidence="2" id="KW-1185">Reference proteome</keyword>